<protein>
    <submittedName>
        <fullName evidence="1">Uncharacterized protein</fullName>
    </submittedName>
</protein>
<organism evidence="1 2">
    <name type="scientific">Nocardia vinacea</name>
    <dbReference type="NCBI Taxonomy" id="96468"/>
    <lineage>
        <taxon>Bacteria</taxon>
        <taxon>Bacillati</taxon>
        <taxon>Actinomycetota</taxon>
        <taxon>Actinomycetes</taxon>
        <taxon>Mycobacteriales</taxon>
        <taxon>Nocardiaceae</taxon>
        <taxon>Nocardia</taxon>
    </lineage>
</organism>
<evidence type="ECO:0000313" key="2">
    <source>
        <dbReference type="Proteomes" id="UP001432062"/>
    </source>
</evidence>
<dbReference type="RefSeq" id="WP_329405110.1">
    <property type="nucleotide sequence ID" value="NZ_CP109441.1"/>
</dbReference>
<proteinExistence type="predicted"/>
<dbReference type="EMBL" id="CP109441">
    <property type="protein sequence ID" value="WUV42292.1"/>
    <property type="molecule type" value="Genomic_DNA"/>
</dbReference>
<evidence type="ECO:0000313" key="1">
    <source>
        <dbReference type="EMBL" id="WUV42292.1"/>
    </source>
</evidence>
<gene>
    <name evidence="1" type="ORF">OG563_23760</name>
</gene>
<sequence>MEINLVTLTAAAKSLEFVADDVKDVAKVPHLYAADCVKALRDSPIAAALADADEASRQAKNVIQTRYQWMAHLLYATAKTFHNVDIDLANELNAMGDLSTGGN</sequence>
<dbReference type="Proteomes" id="UP001432062">
    <property type="component" value="Chromosome"/>
</dbReference>
<accession>A0ABZ1YK32</accession>
<name>A0ABZ1YK32_9NOCA</name>
<reference evidence="1" key="1">
    <citation type="submission" date="2022-10" db="EMBL/GenBank/DDBJ databases">
        <title>The complete genomes of actinobacterial strains from the NBC collection.</title>
        <authorList>
            <person name="Joergensen T.S."/>
            <person name="Alvarez Arevalo M."/>
            <person name="Sterndorff E.B."/>
            <person name="Faurdal D."/>
            <person name="Vuksanovic O."/>
            <person name="Mourched A.-S."/>
            <person name="Charusanti P."/>
            <person name="Shaw S."/>
            <person name="Blin K."/>
            <person name="Weber T."/>
        </authorList>
    </citation>
    <scope>NUCLEOTIDE SEQUENCE</scope>
    <source>
        <strain evidence="1">NBC_01482</strain>
    </source>
</reference>
<keyword evidence="2" id="KW-1185">Reference proteome</keyword>